<dbReference type="PROSITE" id="PS00584">
    <property type="entry name" value="PFKB_KINASES_2"/>
    <property type="match status" value="1"/>
</dbReference>
<keyword evidence="3" id="KW-0547">Nucleotide-binding</keyword>
<dbReference type="CDD" id="cd01167">
    <property type="entry name" value="bac_FRK"/>
    <property type="match status" value="1"/>
</dbReference>
<accession>A0A2S6IX69</accession>
<evidence type="ECO:0000256" key="4">
    <source>
        <dbReference type="ARBA" id="ARBA00022777"/>
    </source>
</evidence>
<dbReference type="Gene3D" id="3.40.1190.20">
    <property type="match status" value="1"/>
</dbReference>
<evidence type="ECO:0000256" key="5">
    <source>
        <dbReference type="ARBA" id="ARBA00022840"/>
    </source>
</evidence>
<dbReference type="AlphaFoldDB" id="A0A2S6IX69"/>
<dbReference type="Pfam" id="PF00294">
    <property type="entry name" value="PfkB"/>
    <property type="match status" value="1"/>
</dbReference>
<dbReference type="InterPro" id="IPR002173">
    <property type="entry name" value="Carboh/pur_kinase_PfkB_CS"/>
</dbReference>
<dbReference type="RefSeq" id="WP_104431200.1">
    <property type="nucleotide sequence ID" value="NZ_PTJD01000001.1"/>
</dbReference>
<evidence type="ECO:0000256" key="3">
    <source>
        <dbReference type="ARBA" id="ARBA00022741"/>
    </source>
</evidence>
<dbReference type="PROSITE" id="PS00583">
    <property type="entry name" value="PFKB_KINASES_1"/>
    <property type="match status" value="1"/>
</dbReference>
<dbReference type="InterPro" id="IPR029056">
    <property type="entry name" value="Ribokinase-like"/>
</dbReference>
<evidence type="ECO:0000313" key="7">
    <source>
        <dbReference type="EMBL" id="PPK98876.1"/>
    </source>
</evidence>
<evidence type="ECO:0000313" key="8">
    <source>
        <dbReference type="Proteomes" id="UP000239485"/>
    </source>
</evidence>
<dbReference type="GO" id="GO:0016301">
    <property type="term" value="F:kinase activity"/>
    <property type="evidence" value="ECO:0007669"/>
    <property type="project" value="UniProtKB-KW"/>
</dbReference>
<keyword evidence="5" id="KW-0067">ATP-binding</keyword>
<comment type="similarity">
    <text evidence="1">Belongs to the carbohydrate kinase PfkB family.</text>
</comment>
<evidence type="ECO:0000256" key="2">
    <source>
        <dbReference type="ARBA" id="ARBA00022679"/>
    </source>
</evidence>
<dbReference type="PANTHER" id="PTHR43085">
    <property type="entry name" value="HEXOKINASE FAMILY MEMBER"/>
    <property type="match status" value="1"/>
</dbReference>
<protein>
    <submittedName>
        <fullName evidence="7">Fructokinase</fullName>
    </submittedName>
</protein>
<dbReference type="InterPro" id="IPR011611">
    <property type="entry name" value="PfkB_dom"/>
</dbReference>
<evidence type="ECO:0000256" key="1">
    <source>
        <dbReference type="ARBA" id="ARBA00010688"/>
    </source>
</evidence>
<sequence length="319" mass="32517">MTERVTEQAGSPPALRAVVVGEALVDVVHHSDGSVSEHPGGSPLNVAYGLARLGADVVLVTRLGDDEHGAAVRAHLGSAGVRLPDGAVDDGSTSLAHAHLDAEGRATYEFDLEWALPPVELPGDADVLHTGSIATALQPGAGAVRALLESARGRVPVTFDPNVRAAFLPEPAQAREQVEQVVALSDVVKASDEDLAWLAPGEDVVDVARSWAALGPALVVVTRGGEGAVGVTAAGALHEEPAPRIDVVDTVGAGDAFMSGLLDALALEGVLGAGAGRLRDLDGDALRRVVARAIRSASSTCTRAGANPPTREQLDAFGS</sequence>
<dbReference type="GO" id="GO:0005524">
    <property type="term" value="F:ATP binding"/>
    <property type="evidence" value="ECO:0007669"/>
    <property type="project" value="UniProtKB-KW"/>
</dbReference>
<keyword evidence="2" id="KW-0808">Transferase</keyword>
<dbReference type="EMBL" id="PTJD01000001">
    <property type="protein sequence ID" value="PPK98876.1"/>
    <property type="molecule type" value="Genomic_DNA"/>
</dbReference>
<dbReference type="SUPFAM" id="SSF53613">
    <property type="entry name" value="Ribokinase-like"/>
    <property type="match status" value="1"/>
</dbReference>
<reference evidence="7 8" key="1">
    <citation type="submission" date="2018-02" db="EMBL/GenBank/DDBJ databases">
        <title>Genomic Encyclopedia of Archaeal and Bacterial Type Strains, Phase II (KMG-II): from individual species to whole genera.</title>
        <authorList>
            <person name="Goeker M."/>
        </authorList>
    </citation>
    <scope>NUCLEOTIDE SEQUENCE [LARGE SCALE GENOMIC DNA]</scope>
    <source>
        <strain evidence="7 8">DSM 22857</strain>
    </source>
</reference>
<dbReference type="OrthoDB" id="9795789at2"/>
<evidence type="ECO:0000259" key="6">
    <source>
        <dbReference type="Pfam" id="PF00294"/>
    </source>
</evidence>
<dbReference type="PANTHER" id="PTHR43085:SF1">
    <property type="entry name" value="PSEUDOURIDINE KINASE-RELATED"/>
    <property type="match status" value="1"/>
</dbReference>
<dbReference type="Proteomes" id="UP000239485">
    <property type="component" value="Unassembled WGS sequence"/>
</dbReference>
<gene>
    <name evidence="7" type="ORF">CLV92_101577</name>
</gene>
<name>A0A2S6IX69_9ACTN</name>
<comment type="caution">
    <text evidence="7">The sequence shown here is derived from an EMBL/GenBank/DDBJ whole genome shotgun (WGS) entry which is preliminary data.</text>
</comment>
<organism evidence="7 8">
    <name type="scientific">Kineococcus xinjiangensis</name>
    <dbReference type="NCBI Taxonomy" id="512762"/>
    <lineage>
        <taxon>Bacteria</taxon>
        <taxon>Bacillati</taxon>
        <taxon>Actinomycetota</taxon>
        <taxon>Actinomycetes</taxon>
        <taxon>Kineosporiales</taxon>
        <taxon>Kineosporiaceae</taxon>
        <taxon>Kineococcus</taxon>
    </lineage>
</organism>
<proteinExistence type="inferred from homology"/>
<keyword evidence="4 7" id="KW-0418">Kinase</keyword>
<feature type="domain" description="Carbohydrate kinase PfkB" evidence="6">
    <location>
        <begin position="17"/>
        <end position="310"/>
    </location>
</feature>
<dbReference type="InterPro" id="IPR050306">
    <property type="entry name" value="PfkB_Carbo_kinase"/>
</dbReference>
<keyword evidence="8" id="KW-1185">Reference proteome</keyword>